<feature type="chain" id="PRO_5040482629" evidence="3">
    <location>
        <begin position="22"/>
        <end position="185"/>
    </location>
</feature>
<keyword evidence="2" id="KW-1133">Transmembrane helix</keyword>
<proteinExistence type="predicted"/>
<reference evidence="4" key="1">
    <citation type="submission" date="2021-06" db="EMBL/GenBank/DDBJ databases">
        <authorList>
            <person name="Kallberg Y."/>
            <person name="Tangrot J."/>
            <person name="Rosling A."/>
        </authorList>
    </citation>
    <scope>NUCLEOTIDE SEQUENCE</scope>
    <source>
        <strain evidence="4">MT106</strain>
    </source>
</reference>
<dbReference type="Proteomes" id="UP000789831">
    <property type="component" value="Unassembled WGS sequence"/>
</dbReference>
<dbReference type="EMBL" id="CAJVPL010001617">
    <property type="protein sequence ID" value="CAG8580051.1"/>
    <property type="molecule type" value="Genomic_DNA"/>
</dbReference>
<protein>
    <submittedName>
        <fullName evidence="4">9847_t:CDS:1</fullName>
    </submittedName>
</protein>
<evidence type="ECO:0000256" key="3">
    <source>
        <dbReference type="SAM" id="SignalP"/>
    </source>
</evidence>
<feature type="compositionally biased region" description="Low complexity" evidence="1">
    <location>
        <begin position="123"/>
        <end position="138"/>
    </location>
</feature>
<evidence type="ECO:0000256" key="2">
    <source>
        <dbReference type="SAM" id="Phobius"/>
    </source>
</evidence>
<evidence type="ECO:0000256" key="1">
    <source>
        <dbReference type="SAM" id="MobiDB-lite"/>
    </source>
</evidence>
<keyword evidence="2" id="KW-0472">Membrane</keyword>
<keyword evidence="3" id="KW-0732">Signal</keyword>
<name>A0A9N9G4P2_9GLOM</name>
<organism evidence="4 5">
    <name type="scientific">Ambispora gerdemannii</name>
    <dbReference type="NCBI Taxonomy" id="144530"/>
    <lineage>
        <taxon>Eukaryota</taxon>
        <taxon>Fungi</taxon>
        <taxon>Fungi incertae sedis</taxon>
        <taxon>Mucoromycota</taxon>
        <taxon>Glomeromycotina</taxon>
        <taxon>Glomeromycetes</taxon>
        <taxon>Archaeosporales</taxon>
        <taxon>Ambisporaceae</taxon>
        <taxon>Ambispora</taxon>
    </lineage>
</organism>
<feature type="compositionally biased region" description="Polar residues" evidence="1">
    <location>
        <begin position="104"/>
        <end position="122"/>
    </location>
</feature>
<evidence type="ECO:0000313" key="5">
    <source>
        <dbReference type="Proteomes" id="UP000789831"/>
    </source>
</evidence>
<keyword evidence="5" id="KW-1185">Reference proteome</keyword>
<accession>A0A9N9G4P2</accession>
<sequence length="185" mass="19859">MIKFDLLCAAIFAYLIAVAHTQNDCQACTNTLNQVMTCTDVTNLDELQYVLIATRVKCGCYQDLIDGYASCPYCSTYDSYYFPSVSTVVSTCQKYNYSVTVPSSTNTAGSDPGSSNNSPLNDGSSNNSPLNNRSSNNSSNGGLSKGAIIGLASAGVLLAFLSVALVVYYKWLKVKKVKDEKISQS</sequence>
<feature type="region of interest" description="Disordered" evidence="1">
    <location>
        <begin position="104"/>
        <end position="138"/>
    </location>
</feature>
<gene>
    <name evidence="4" type="ORF">AGERDE_LOCUS8075</name>
</gene>
<feature type="transmembrane region" description="Helical" evidence="2">
    <location>
        <begin position="147"/>
        <end position="169"/>
    </location>
</feature>
<keyword evidence="2" id="KW-0812">Transmembrane</keyword>
<comment type="caution">
    <text evidence="4">The sequence shown here is derived from an EMBL/GenBank/DDBJ whole genome shotgun (WGS) entry which is preliminary data.</text>
</comment>
<evidence type="ECO:0000313" key="4">
    <source>
        <dbReference type="EMBL" id="CAG8580051.1"/>
    </source>
</evidence>
<feature type="signal peptide" evidence="3">
    <location>
        <begin position="1"/>
        <end position="21"/>
    </location>
</feature>
<dbReference type="AlphaFoldDB" id="A0A9N9G4P2"/>